<dbReference type="Proteomes" id="UP000561459">
    <property type="component" value="Unassembled WGS sequence"/>
</dbReference>
<gene>
    <name evidence="3" type="ORF">GGR39_000068</name>
</gene>
<evidence type="ECO:0000313" key="3">
    <source>
        <dbReference type="EMBL" id="MBB3938439.1"/>
    </source>
</evidence>
<dbReference type="GO" id="GO:0016020">
    <property type="term" value="C:membrane"/>
    <property type="evidence" value="ECO:0007669"/>
    <property type="project" value="TreeGrafter"/>
</dbReference>
<feature type="domain" description="Acyltransferase 3" evidence="2">
    <location>
        <begin position="22"/>
        <end position="345"/>
    </location>
</feature>
<reference evidence="3 4" key="1">
    <citation type="submission" date="2020-08" db="EMBL/GenBank/DDBJ databases">
        <title>Genomic Encyclopedia of Type Strains, Phase IV (KMG-IV): sequencing the most valuable type-strain genomes for metagenomic binning, comparative biology and taxonomic classification.</title>
        <authorList>
            <person name="Goeker M."/>
        </authorList>
    </citation>
    <scope>NUCLEOTIDE SEQUENCE [LARGE SCALE GENOMIC DNA]</scope>
    <source>
        <strain evidence="3 4">DSM 27568</strain>
    </source>
</reference>
<protein>
    <submittedName>
        <fullName evidence="3">Peptidoglycan/LPS O-acetylase OafA/YrhL</fullName>
    </submittedName>
</protein>
<dbReference type="GO" id="GO:0016747">
    <property type="term" value="F:acyltransferase activity, transferring groups other than amino-acyl groups"/>
    <property type="evidence" value="ECO:0007669"/>
    <property type="project" value="InterPro"/>
</dbReference>
<dbReference type="PANTHER" id="PTHR23028">
    <property type="entry name" value="ACETYLTRANSFERASE"/>
    <property type="match status" value="1"/>
</dbReference>
<dbReference type="GO" id="GO:0000271">
    <property type="term" value="P:polysaccharide biosynthetic process"/>
    <property type="evidence" value="ECO:0007669"/>
    <property type="project" value="TreeGrafter"/>
</dbReference>
<dbReference type="AlphaFoldDB" id="A0A7W6BYH9"/>
<accession>A0A7W6BYH9</accession>
<feature type="transmembrane region" description="Helical" evidence="1">
    <location>
        <begin position="124"/>
        <end position="142"/>
    </location>
</feature>
<feature type="transmembrane region" description="Helical" evidence="1">
    <location>
        <begin position="325"/>
        <end position="349"/>
    </location>
</feature>
<dbReference type="EMBL" id="JACIDY010000001">
    <property type="protein sequence ID" value="MBB3938439.1"/>
    <property type="molecule type" value="Genomic_DNA"/>
</dbReference>
<evidence type="ECO:0000256" key="1">
    <source>
        <dbReference type="SAM" id="Phobius"/>
    </source>
</evidence>
<feature type="transmembrane region" description="Helical" evidence="1">
    <location>
        <begin position="58"/>
        <end position="77"/>
    </location>
</feature>
<organism evidence="3 4">
    <name type="scientific">Novosphingobium fluoreni</name>
    <dbReference type="NCBI Taxonomy" id="1391222"/>
    <lineage>
        <taxon>Bacteria</taxon>
        <taxon>Pseudomonadati</taxon>
        <taxon>Pseudomonadota</taxon>
        <taxon>Alphaproteobacteria</taxon>
        <taxon>Sphingomonadales</taxon>
        <taxon>Sphingomonadaceae</taxon>
        <taxon>Novosphingobium</taxon>
    </lineage>
</organism>
<dbReference type="InterPro" id="IPR002656">
    <property type="entry name" value="Acyl_transf_3_dom"/>
</dbReference>
<keyword evidence="1" id="KW-0812">Transmembrane</keyword>
<dbReference type="Pfam" id="PF01757">
    <property type="entry name" value="Acyl_transf_3"/>
    <property type="match status" value="1"/>
</dbReference>
<sequence>MTIGEQAQSPIRTGGRDGTYLNGIQILRFVAALAVVLAHIQHEIVKSGLFTNFRPFDLIDGGFGVDIFFVISGFIMLHVSKDKFGKSGASVDFIMRRFLRIAPLYYIATLLTLVAILLIDRASINNTITLIHVLGSFLFFPTQSYTGDVAPILKLGWTLNFEFLFYAIFSLSMIFRLRAGLIFLTFALTAIVLIANCVPHPPAWLSFWGQSLVFEFLGGVLLAILYQSDKRLSVAQGFALVALGLGLVTALKGAGTFPYLPRALFAGMPAWLIVSGVILTGSPVPESGLVKFLLRGGEASYALYLFHPFIIKIVSKVISFNNLDISPIIFIVLIVSSVRVLSFIVNITIEKPMYKVIKEIILSKYM</sequence>
<feature type="transmembrane region" description="Helical" evidence="1">
    <location>
        <begin position="98"/>
        <end position="118"/>
    </location>
</feature>
<feature type="transmembrane region" description="Helical" evidence="1">
    <location>
        <begin position="20"/>
        <end position="38"/>
    </location>
</feature>
<evidence type="ECO:0000259" key="2">
    <source>
        <dbReference type="Pfam" id="PF01757"/>
    </source>
</evidence>
<keyword evidence="4" id="KW-1185">Reference proteome</keyword>
<proteinExistence type="predicted"/>
<dbReference type="InterPro" id="IPR050879">
    <property type="entry name" value="Acyltransferase_3"/>
</dbReference>
<feature type="transmembrane region" description="Helical" evidence="1">
    <location>
        <begin position="163"/>
        <end position="195"/>
    </location>
</feature>
<feature type="transmembrane region" description="Helical" evidence="1">
    <location>
        <begin position="207"/>
        <end position="226"/>
    </location>
</feature>
<feature type="transmembrane region" description="Helical" evidence="1">
    <location>
        <begin position="238"/>
        <end position="257"/>
    </location>
</feature>
<evidence type="ECO:0000313" key="4">
    <source>
        <dbReference type="Proteomes" id="UP000561459"/>
    </source>
</evidence>
<keyword evidence="1" id="KW-0472">Membrane</keyword>
<name>A0A7W6BYH9_9SPHN</name>
<dbReference type="PANTHER" id="PTHR23028:SF53">
    <property type="entry name" value="ACYL_TRANSF_3 DOMAIN-CONTAINING PROTEIN"/>
    <property type="match status" value="1"/>
</dbReference>
<dbReference type="RefSeq" id="WP_183615402.1">
    <property type="nucleotide sequence ID" value="NZ_JACIDY010000001.1"/>
</dbReference>
<feature type="transmembrane region" description="Helical" evidence="1">
    <location>
        <begin position="263"/>
        <end position="281"/>
    </location>
</feature>
<comment type="caution">
    <text evidence="3">The sequence shown here is derived from an EMBL/GenBank/DDBJ whole genome shotgun (WGS) entry which is preliminary data.</text>
</comment>
<keyword evidence="1" id="KW-1133">Transmembrane helix</keyword>